<reference evidence="2 3" key="1">
    <citation type="submission" date="2021-10" db="EMBL/GenBank/DDBJ databases">
        <authorList>
            <person name="Grouzdev D.S."/>
            <person name="Pantiukh K.S."/>
            <person name="Krutkina M.S."/>
        </authorList>
    </citation>
    <scope>NUCLEOTIDE SEQUENCE [LARGE SCALE GENOMIC DNA]</scope>
    <source>
        <strain evidence="2 3">Z-7514</strain>
    </source>
</reference>
<dbReference type="AlphaFoldDB" id="A0AAW4WXK6"/>
<feature type="domain" description="Thiamin/hydroxymethyl pyrimidine-binding YkoF putative" evidence="1">
    <location>
        <begin position="7"/>
        <end position="83"/>
    </location>
</feature>
<accession>A0AAW4WXK6</accession>
<keyword evidence="3" id="KW-1185">Reference proteome</keyword>
<sequence length="87" mass="9730">MSKVVIISCQISFYPLYTENVNEEVKEVINLIENSELQSKSDAISTTIFGESEQIYALLAQITDFMTAKNFKFAMSCNISNSCGCEI</sequence>
<dbReference type="SUPFAM" id="SSF89957">
    <property type="entry name" value="MTH1187/YkoF-like"/>
    <property type="match status" value="1"/>
</dbReference>
<comment type="caution">
    <text evidence="2">The sequence shown here is derived from an EMBL/GenBank/DDBJ whole genome shotgun (WGS) entry which is preliminary data.</text>
</comment>
<dbReference type="Pfam" id="PF07615">
    <property type="entry name" value="Ykof"/>
    <property type="match status" value="1"/>
</dbReference>
<dbReference type="EMBL" id="JAJFAT010000002">
    <property type="protein sequence ID" value="MCC3144134.1"/>
    <property type="molecule type" value="Genomic_DNA"/>
</dbReference>
<dbReference type="InterPro" id="IPR029756">
    <property type="entry name" value="MTH1187/YkoF-like"/>
</dbReference>
<protein>
    <submittedName>
        <fullName evidence="2">Ykof family thiamine-binding protein</fullName>
    </submittedName>
</protein>
<dbReference type="InterPro" id="IPR011522">
    <property type="entry name" value="Thiamin/HMP-bd_put_YkoF"/>
</dbReference>
<evidence type="ECO:0000313" key="3">
    <source>
        <dbReference type="Proteomes" id="UP001199296"/>
    </source>
</evidence>
<evidence type="ECO:0000259" key="1">
    <source>
        <dbReference type="Pfam" id="PF07615"/>
    </source>
</evidence>
<dbReference type="RefSeq" id="WP_229343684.1">
    <property type="nucleotide sequence ID" value="NZ_JAJFAT010000002.1"/>
</dbReference>
<evidence type="ECO:0000313" key="2">
    <source>
        <dbReference type="EMBL" id="MCC3144134.1"/>
    </source>
</evidence>
<dbReference type="Gene3D" id="3.30.70.930">
    <property type="match status" value="1"/>
</dbReference>
<name>A0AAW4WXK6_9FIRM</name>
<proteinExistence type="predicted"/>
<dbReference type="Proteomes" id="UP001199296">
    <property type="component" value="Unassembled WGS sequence"/>
</dbReference>
<organism evidence="2 3">
    <name type="scientific">Halanaerobium polyolivorans</name>
    <dbReference type="NCBI Taxonomy" id="2886943"/>
    <lineage>
        <taxon>Bacteria</taxon>
        <taxon>Bacillati</taxon>
        <taxon>Bacillota</taxon>
        <taxon>Clostridia</taxon>
        <taxon>Halanaerobiales</taxon>
        <taxon>Halanaerobiaceae</taxon>
        <taxon>Halanaerobium</taxon>
    </lineage>
</organism>
<gene>
    <name evidence="2" type="ORF">LJ207_02225</name>
</gene>